<gene>
    <name evidence="4" type="ORF">CAK95_17205</name>
</gene>
<dbReference type="SUPFAM" id="SSF53850">
    <property type="entry name" value="Periplasmic binding protein-like II"/>
    <property type="match status" value="1"/>
</dbReference>
<keyword evidence="3" id="KW-0732">Signal</keyword>
<comment type="subcellular location">
    <subcellularLocation>
        <location evidence="1">Periplasm</location>
    </subcellularLocation>
</comment>
<protein>
    <submittedName>
        <fullName evidence="4">Uncharacterized protein</fullName>
    </submittedName>
</protein>
<comment type="similarity">
    <text evidence="2">Belongs to the bacterial solute-binding protein SsuA/TauA family.</text>
</comment>
<dbReference type="PANTHER" id="PTHR30024">
    <property type="entry name" value="ALIPHATIC SULFONATES-BINDING PROTEIN-RELATED"/>
    <property type="match status" value="1"/>
</dbReference>
<evidence type="ECO:0000313" key="4">
    <source>
        <dbReference type="EMBL" id="ARQ00622.1"/>
    </source>
</evidence>
<dbReference type="GO" id="GO:0042918">
    <property type="term" value="P:alkanesulfonate transmembrane transport"/>
    <property type="evidence" value="ECO:0007669"/>
    <property type="project" value="TreeGrafter"/>
</dbReference>
<dbReference type="InterPro" id="IPR015168">
    <property type="entry name" value="SsuA/THI5"/>
</dbReference>
<name>A0A1W6ZTF0_9HYPH</name>
<dbReference type="Gene3D" id="3.40.190.10">
    <property type="entry name" value="Periplasmic binding protein-like II"/>
    <property type="match status" value="2"/>
</dbReference>
<evidence type="ECO:0000256" key="1">
    <source>
        <dbReference type="ARBA" id="ARBA00004418"/>
    </source>
</evidence>
<organism evidence="4 5">
    <name type="scientific">Pseudorhodoplanes sinuspersici</name>
    <dbReference type="NCBI Taxonomy" id="1235591"/>
    <lineage>
        <taxon>Bacteria</taxon>
        <taxon>Pseudomonadati</taxon>
        <taxon>Pseudomonadota</taxon>
        <taxon>Alphaproteobacteria</taxon>
        <taxon>Hyphomicrobiales</taxon>
        <taxon>Pseudorhodoplanes</taxon>
    </lineage>
</organism>
<dbReference type="EMBL" id="CP021112">
    <property type="protein sequence ID" value="ARQ00622.1"/>
    <property type="molecule type" value="Genomic_DNA"/>
</dbReference>
<dbReference type="Pfam" id="PF09084">
    <property type="entry name" value="NMT1"/>
    <property type="match status" value="1"/>
</dbReference>
<sequence>MRTMNACLAAASLSSMLVMSAHATDRLTVAVGQPGLWDSSFGEIGQKIGIFKKYDLELQLFYTSGGGETLQAIISGSANIGVSPGTLGVFGAFAKGAPIRIIAGEATGTAEYYFVKASSPIKTPKDITAANTLAYSTAGSGTFLTAQRLLKEHNVQARLVATGNVPATFTSVMSGQVDVGFSTPPFGLEAQEKGEIRIISLANDLESVRTQTVRVTIANATDLARRPDVYKRFIKAYQETIDWMYSDPKAPSMFAEYAKITPQMAQLVRDKFYPKSMLQLDKIHGIPEMMQDAIALKFIPQPLTQQQLDELLKLPGSY</sequence>
<evidence type="ECO:0000256" key="3">
    <source>
        <dbReference type="ARBA" id="ARBA00022729"/>
    </source>
</evidence>
<dbReference type="Proteomes" id="UP000194137">
    <property type="component" value="Chromosome"/>
</dbReference>
<accession>A0A1W6ZTF0</accession>
<proteinExistence type="inferred from homology"/>
<dbReference type="OrthoDB" id="7374754at2"/>
<dbReference type="GO" id="GO:0042597">
    <property type="term" value="C:periplasmic space"/>
    <property type="evidence" value="ECO:0007669"/>
    <property type="project" value="UniProtKB-SubCell"/>
</dbReference>
<dbReference type="RefSeq" id="WP_086089017.1">
    <property type="nucleotide sequence ID" value="NZ_CP021112.1"/>
</dbReference>
<evidence type="ECO:0000256" key="2">
    <source>
        <dbReference type="ARBA" id="ARBA00010742"/>
    </source>
</evidence>
<keyword evidence="5" id="KW-1185">Reference proteome</keyword>
<dbReference type="PANTHER" id="PTHR30024:SF47">
    <property type="entry name" value="TAURINE-BINDING PERIPLASMIC PROTEIN"/>
    <property type="match status" value="1"/>
</dbReference>
<dbReference type="AlphaFoldDB" id="A0A1W6ZTF0"/>
<reference evidence="4 5" key="1">
    <citation type="submission" date="2017-05" db="EMBL/GenBank/DDBJ databases">
        <title>Full genome sequence of Pseudorhodoplanes sinuspersici.</title>
        <authorList>
            <person name="Dastgheib S.M.M."/>
            <person name="Shavandi M."/>
            <person name="Tirandaz H."/>
        </authorList>
    </citation>
    <scope>NUCLEOTIDE SEQUENCE [LARGE SCALE GENOMIC DNA]</scope>
    <source>
        <strain evidence="4 5">RIPI110</strain>
    </source>
</reference>
<dbReference type="KEGG" id="psin:CAK95_17205"/>
<dbReference type="STRING" id="1235591.CAK95_17205"/>
<evidence type="ECO:0000313" key="5">
    <source>
        <dbReference type="Proteomes" id="UP000194137"/>
    </source>
</evidence>